<dbReference type="PANTHER" id="PTHR43079">
    <property type="entry name" value="PROBABLE CADMIUM/ZINC-TRANSPORTING ATPASE HMA1"/>
    <property type="match status" value="1"/>
</dbReference>
<evidence type="ECO:0000256" key="3">
    <source>
        <dbReference type="ARBA" id="ARBA00022692"/>
    </source>
</evidence>
<dbReference type="InterPro" id="IPR027256">
    <property type="entry name" value="P-typ_ATPase_IB"/>
</dbReference>
<dbReference type="PRINTS" id="PR00119">
    <property type="entry name" value="CATATPASE"/>
</dbReference>
<dbReference type="InterPro" id="IPR023298">
    <property type="entry name" value="ATPase_P-typ_TM_dom_sf"/>
</dbReference>
<dbReference type="AlphaFoldDB" id="A0ABD1ZGB7"/>
<evidence type="ECO:0000256" key="1">
    <source>
        <dbReference type="ARBA" id="ARBA00004141"/>
    </source>
</evidence>
<comment type="caution">
    <text evidence="11">Lacks conserved residue(s) required for the propagation of feature annotation.</text>
</comment>
<keyword evidence="15" id="KW-1185">Reference proteome</keyword>
<evidence type="ECO:0000256" key="4">
    <source>
        <dbReference type="ARBA" id="ARBA00022723"/>
    </source>
</evidence>
<dbReference type="SFLD" id="SFLDF00027">
    <property type="entry name" value="p-type_atpase"/>
    <property type="match status" value="1"/>
</dbReference>
<feature type="domain" description="P-type ATPase A" evidence="13">
    <location>
        <begin position="319"/>
        <end position="405"/>
    </location>
</feature>
<feature type="region of interest" description="Disordered" evidence="12">
    <location>
        <begin position="127"/>
        <end position="151"/>
    </location>
</feature>
<dbReference type="SUPFAM" id="SSF81653">
    <property type="entry name" value="Calcium ATPase, transduction domain A"/>
    <property type="match status" value="1"/>
</dbReference>
<keyword evidence="10 11" id="KW-0472">Membrane</keyword>
<proteinExistence type="inferred from homology"/>
<dbReference type="EMBL" id="JBHFFA010000001">
    <property type="protein sequence ID" value="KAL2650473.1"/>
    <property type="molecule type" value="Genomic_DNA"/>
</dbReference>
<dbReference type="Pfam" id="PF00122">
    <property type="entry name" value="E1-E2_ATPase"/>
    <property type="match status" value="1"/>
</dbReference>
<name>A0ABD1ZGB7_9MARC</name>
<dbReference type="PROSITE" id="PS00154">
    <property type="entry name" value="ATPASE_E1_E2"/>
    <property type="match status" value="1"/>
</dbReference>
<dbReference type="InterPro" id="IPR059000">
    <property type="entry name" value="ATPase_P-type_domA"/>
</dbReference>
<dbReference type="SFLD" id="SFLDS00003">
    <property type="entry name" value="Haloacid_Dehalogenase"/>
    <property type="match status" value="1"/>
</dbReference>
<feature type="compositionally biased region" description="Basic and acidic residues" evidence="12">
    <location>
        <begin position="92"/>
        <end position="106"/>
    </location>
</feature>
<dbReference type="InterPro" id="IPR023299">
    <property type="entry name" value="ATPase_P-typ_cyto_dom_N"/>
</dbReference>
<dbReference type="Proteomes" id="UP001605036">
    <property type="component" value="Unassembled WGS sequence"/>
</dbReference>
<feature type="transmembrane region" description="Helical" evidence="11">
    <location>
        <begin position="458"/>
        <end position="480"/>
    </location>
</feature>
<dbReference type="GO" id="GO:0046872">
    <property type="term" value="F:metal ion binding"/>
    <property type="evidence" value="ECO:0007669"/>
    <property type="project" value="UniProtKB-KW"/>
</dbReference>
<evidence type="ECO:0000256" key="10">
    <source>
        <dbReference type="ARBA" id="ARBA00023136"/>
    </source>
</evidence>
<dbReference type="InterPro" id="IPR044492">
    <property type="entry name" value="P_typ_ATPase_HD_dom"/>
</dbReference>
<dbReference type="InterPro" id="IPR023214">
    <property type="entry name" value="HAD_sf"/>
</dbReference>
<keyword evidence="4 11" id="KW-0479">Metal-binding</keyword>
<feature type="region of interest" description="Disordered" evidence="12">
    <location>
        <begin position="25"/>
        <end position="53"/>
    </location>
</feature>
<evidence type="ECO:0000256" key="5">
    <source>
        <dbReference type="ARBA" id="ARBA00022741"/>
    </source>
</evidence>
<dbReference type="InterPro" id="IPR001757">
    <property type="entry name" value="P_typ_ATPase"/>
</dbReference>
<dbReference type="GO" id="GO:0016020">
    <property type="term" value="C:membrane"/>
    <property type="evidence" value="ECO:0007669"/>
    <property type="project" value="UniProtKB-SubCell"/>
</dbReference>
<dbReference type="SFLD" id="SFLDG00002">
    <property type="entry name" value="C1.7:_P-type_atpase_like"/>
    <property type="match status" value="1"/>
</dbReference>
<reference evidence="14 15" key="1">
    <citation type="submission" date="2024-09" db="EMBL/GenBank/DDBJ databases">
        <title>Chromosome-scale assembly of Riccia fluitans.</title>
        <authorList>
            <person name="Paukszto L."/>
            <person name="Sawicki J."/>
            <person name="Karawczyk K."/>
            <person name="Piernik-Szablinska J."/>
            <person name="Szczecinska M."/>
            <person name="Mazdziarz M."/>
        </authorList>
    </citation>
    <scope>NUCLEOTIDE SEQUENCE [LARGE SCALE GENOMIC DNA]</scope>
    <source>
        <strain evidence="14">Rf_01</strain>
        <tissue evidence="14">Aerial parts of the thallus</tissue>
    </source>
</reference>
<comment type="subcellular location">
    <subcellularLocation>
        <location evidence="1">Membrane</location>
        <topology evidence="1">Multi-pass membrane protein</topology>
    </subcellularLocation>
</comment>
<dbReference type="SUPFAM" id="SSF81665">
    <property type="entry name" value="Calcium ATPase, transmembrane domain M"/>
    <property type="match status" value="1"/>
</dbReference>
<feature type="region of interest" description="Disordered" evidence="12">
    <location>
        <begin position="81"/>
        <end position="106"/>
    </location>
</feature>
<dbReference type="Gene3D" id="3.40.1110.10">
    <property type="entry name" value="Calcium-transporting ATPase, cytoplasmic domain N"/>
    <property type="match status" value="1"/>
</dbReference>
<evidence type="ECO:0000256" key="9">
    <source>
        <dbReference type="ARBA" id="ARBA00022989"/>
    </source>
</evidence>
<evidence type="ECO:0000256" key="12">
    <source>
        <dbReference type="SAM" id="MobiDB-lite"/>
    </source>
</evidence>
<comment type="caution">
    <text evidence="14">The sequence shown here is derived from an EMBL/GenBank/DDBJ whole genome shotgun (WGS) entry which is preliminary data.</text>
</comment>
<evidence type="ECO:0000313" key="15">
    <source>
        <dbReference type="Proteomes" id="UP001605036"/>
    </source>
</evidence>
<dbReference type="Pfam" id="PF00702">
    <property type="entry name" value="Hydrolase"/>
    <property type="match status" value="1"/>
</dbReference>
<dbReference type="SUPFAM" id="SSF56784">
    <property type="entry name" value="HAD-like"/>
    <property type="match status" value="1"/>
</dbReference>
<dbReference type="PANTHER" id="PTHR43079:SF1">
    <property type="entry name" value="CADMIUM_ZINC-TRANSPORTING ATPASE HMA1, CHLOROPLASTIC-RELATED"/>
    <property type="match status" value="1"/>
</dbReference>
<evidence type="ECO:0000256" key="2">
    <source>
        <dbReference type="ARBA" id="ARBA00006024"/>
    </source>
</evidence>
<evidence type="ECO:0000256" key="7">
    <source>
        <dbReference type="ARBA" id="ARBA00022842"/>
    </source>
</evidence>
<dbReference type="NCBIfam" id="TIGR01525">
    <property type="entry name" value="ATPase-IB_hvy"/>
    <property type="match status" value="1"/>
</dbReference>
<dbReference type="InterPro" id="IPR008250">
    <property type="entry name" value="ATPase_P-typ_transduc_dom_A_sf"/>
</dbReference>
<accession>A0ABD1ZGB7</accession>
<dbReference type="NCBIfam" id="TIGR01494">
    <property type="entry name" value="ATPase_P-type"/>
    <property type="match status" value="2"/>
</dbReference>
<gene>
    <name evidence="14" type="ORF">R1flu_018601</name>
</gene>
<keyword evidence="7" id="KW-0460">Magnesium</keyword>
<dbReference type="InterPro" id="IPR051949">
    <property type="entry name" value="Cation_Transport_ATPase"/>
</dbReference>
<keyword evidence="8" id="KW-1278">Translocase</keyword>
<organism evidence="14 15">
    <name type="scientific">Riccia fluitans</name>
    <dbReference type="NCBI Taxonomy" id="41844"/>
    <lineage>
        <taxon>Eukaryota</taxon>
        <taxon>Viridiplantae</taxon>
        <taxon>Streptophyta</taxon>
        <taxon>Embryophyta</taxon>
        <taxon>Marchantiophyta</taxon>
        <taxon>Marchantiopsida</taxon>
        <taxon>Marchantiidae</taxon>
        <taxon>Marchantiales</taxon>
        <taxon>Ricciaceae</taxon>
        <taxon>Riccia</taxon>
    </lineage>
</organism>
<evidence type="ECO:0000313" key="14">
    <source>
        <dbReference type="EMBL" id="KAL2650473.1"/>
    </source>
</evidence>
<evidence type="ECO:0000256" key="6">
    <source>
        <dbReference type="ARBA" id="ARBA00022840"/>
    </source>
</evidence>
<keyword evidence="6 11" id="KW-0067">ATP-binding</keyword>
<evidence type="ECO:0000256" key="11">
    <source>
        <dbReference type="RuleBase" id="RU362081"/>
    </source>
</evidence>
<evidence type="ECO:0000256" key="8">
    <source>
        <dbReference type="ARBA" id="ARBA00022967"/>
    </source>
</evidence>
<dbReference type="Gene3D" id="2.70.150.10">
    <property type="entry name" value="Calcium-transporting ATPase, cytoplasmic transduction domain A"/>
    <property type="match status" value="1"/>
</dbReference>
<dbReference type="Gene3D" id="3.40.50.1000">
    <property type="entry name" value="HAD superfamily/HAD-like"/>
    <property type="match status" value="1"/>
</dbReference>
<feature type="compositionally biased region" description="Basic residues" evidence="12">
    <location>
        <begin position="136"/>
        <end position="147"/>
    </location>
</feature>
<comment type="similarity">
    <text evidence="2 11">Belongs to the cation transport ATPase (P-type) (TC 3.A.3) family. Type IB subfamily.</text>
</comment>
<protein>
    <recommendedName>
        <fullName evidence="13">P-type ATPase A domain-containing protein</fullName>
    </recommendedName>
</protein>
<dbReference type="InterPro" id="IPR018303">
    <property type="entry name" value="ATPase_P-typ_P_site"/>
</dbReference>
<keyword evidence="5 11" id="KW-0547">Nucleotide-binding</keyword>
<evidence type="ECO:0000259" key="13">
    <source>
        <dbReference type="Pfam" id="PF00122"/>
    </source>
</evidence>
<keyword evidence="9 11" id="KW-1133">Transmembrane helix</keyword>
<dbReference type="InterPro" id="IPR036412">
    <property type="entry name" value="HAD-like_sf"/>
</dbReference>
<feature type="transmembrane region" description="Helical" evidence="11">
    <location>
        <begin position="425"/>
        <end position="446"/>
    </location>
</feature>
<dbReference type="GO" id="GO:0005524">
    <property type="term" value="F:ATP binding"/>
    <property type="evidence" value="ECO:0007669"/>
    <property type="project" value="UniProtKB-UniRule"/>
</dbReference>
<sequence length="886" mass="94733">MFQTVVAPRVPIDTLSVPTLSLPRTTRAKKVCSRPPDPGPLSSSPVRHGFPGGGRLISGSSLLRGSFFHSTSHSFACNSVSGGSHGHHHTHEGHSHDHEHCSHAEHEHRTTNVLNCSSSECQDDQEHHEYHDHDHEHHKHDHLHHGHSHDSLDPAHMNAVQKVLHKVFKMIGVAAIANMWRDNLKACCASLALLLMGALAPYVLPQSLGPTVQSALVLPAIPLTAVPAGMDAAIDVAGGKVNIHVLMAVAAFASCFMGSPLEGGLLLAMFGLSHLAEDYFTERALGDVKALKESHPESALVLEPFDLKSPPPLSSIPYKKVNVNHVKIGCYILVKAGETVPVDGEVWQGRAKVTVEHLTGEAQPVEKRVGDTLPGGARSLDGVMIVKASKTWKDSTVARIVKLTEEAQHSRPTLQRWLDEFGERYSQAVVAMSVAVVFLGPLLFKWPFFSSSGVRGSVYRALGLMVAASPCALAVAPLAYAAAISACANKGILLKGGEALDALAQCDVVAFDKTGTLTTGDLVCKAIEPLHGHVFDEENYSDEICCVPNCEDEALAVAAAMERGATHPIARAVMEHSAGKDLPKIHVDNFHTVPGEGLFANVAQSEAQGGCPSRALLGSVDYIASSFKNPHESDNVRQAASSSAHGNELVQAALSVNNKVTLFHFEDKLRPHAADVIKTLRRKAGLRCVMLTGDRYASAQRVASAVGIDEVHCGLKPEDKLHKVTSMSRQKGRIGGLIMVGDGINDAPALAAATVGIVLAKRASGTAVAVADVLLLQDAIDGVSFVIAKARQTTHLVEQSVALALSCIIMAGLSSVLGFLPLWLTVLLHEGGTLLVCMNSARALNDPVWSWDLHEVLPRFFRRLHSALMVKLKREESQAELQTASA</sequence>
<keyword evidence="3 11" id="KW-0812">Transmembrane</keyword>